<dbReference type="Pfam" id="PF13579">
    <property type="entry name" value="Glyco_trans_4_4"/>
    <property type="match status" value="1"/>
</dbReference>
<feature type="binding site" evidence="7">
    <location>
        <position position="188"/>
    </location>
    <ligand>
        <name>1D-myo-inositol 3-phosphate</name>
        <dbReference type="ChEBI" id="CHEBI:58401"/>
    </ligand>
</feature>
<dbReference type="Gene3D" id="3.40.50.2000">
    <property type="entry name" value="Glycogen Phosphorylase B"/>
    <property type="match status" value="2"/>
</dbReference>
<evidence type="ECO:0000256" key="3">
    <source>
        <dbReference type="ARBA" id="ARBA00022679"/>
    </source>
</evidence>
<name>A0ABN1VUI1_9ACTN</name>
<feature type="binding site" evidence="7">
    <location>
        <position position="262"/>
    </location>
    <ligand>
        <name>UDP-N-acetyl-alpha-D-glucosamine</name>
        <dbReference type="ChEBI" id="CHEBI:57705"/>
    </ligand>
</feature>
<evidence type="ECO:0000256" key="5">
    <source>
        <dbReference type="ARBA" id="ARBA00022842"/>
    </source>
</evidence>
<dbReference type="InterPro" id="IPR001296">
    <property type="entry name" value="Glyco_trans_1"/>
</dbReference>
<feature type="binding site" evidence="7">
    <location>
        <position position="267"/>
    </location>
    <ligand>
        <name>UDP-N-acetyl-alpha-D-glucosamine</name>
        <dbReference type="ChEBI" id="CHEBI:57705"/>
    </ligand>
</feature>
<feature type="binding site" evidence="7">
    <location>
        <position position="144"/>
    </location>
    <ligand>
        <name>1D-myo-inositol 3-phosphate</name>
        <dbReference type="ChEBI" id="CHEBI:58401"/>
    </ligand>
</feature>
<evidence type="ECO:0000256" key="2">
    <source>
        <dbReference type="ARBA" id="ARBA00022676"/>
    </source>
</evidence>
<dbReference type="HAMAP" id="MF_01695">
    <property type="entry name" value="MshA"/>
    <property type="match status" value="1"/>
</dbReference>
<evidence type="ECO:0000259" key="9">
    <source>
        <dbReference type="Pfam" id="PF13579"/>
    </source>
</evidence>
<organism evidence="10 11">
    <name type="scientific">Kitasatospora nipponensis</name>
    <dbReference type="NCBI Taxonomy" id="258049"/>
    <lineage>
        <taxon>Bacteria</taxon>
        <taxon>Bacillati</taxon>
        <taxon>Actinomycetota</taxon>
        <taxon>Actinomycetes</taxon>
        <taxon>Kitasatosporales</taxon>
        <taxon>Streptomycetaceae</taxon>
        <taxon>Kitasatospora</taxon>
    </lineage>
</organism>
<sequence>MIQHPVSTVWRDRQSPPVRGRLHAFATGRGRRPRRIAMLSVHTSPLHQPGTGDAGGMNVYIVELAKRLAGLGVEVEVFTRTTASDLPPIVELAPGVLVRHVTAGPYEGLVKEDLPAQLCAFTHGVLRTEAGHRPGHYDLVHSHYWLSGQVGWLAAERWGVPLVHTMHTMAKVKNAALAQGDTPEPAARVIGETQVVEAADRLIANTSDEAGELSSHYGARTDQLAVVHPGVNLEVFRPGDQRAARARLGLPEGAAVLLFAGRIQPLKAPDVLLKAVAVLLERRPELREKLVVPVVGGPSGTGLAEPKSLQKLAAQLGIGDVVRFHPPVGQSELAQWYRAATALVMPSYSESFGLVALEAQACGTPVVAAAVGGLPVAVRDGETGALVRGHDPGDWARALEPYVTRPELVARQGAAAARHAAGFGWGAAAASTAEVYAGALARPAGRLGGARRRLV</sequence>
<keyword evidence="5 7" id="KW-0460">Magnesium</keyword>
<comment type="subunit">
    <text evidence="7">Homodimer.</text>
</comment>
<keyword evidence="4 7" id="KW-0479">Metal-binding</keyword>
<dbReference type="Pfam" id="PF00534">
    <property type="entry name" value="Glycos_transf_1"/>
    <property type="match status" value="1"/>
</dbReference>
<dbReference type="Proteomes" id="UP001500037">
    <property type="component" value="Unassembled WGS sequence"/>
</dbReference>
<feature type="binding site" evidence="7">
    <location>
        <position position="168"/>
    </location>
    <ligand>
        <name>1D-myo-inositol 3-phosphate</name>
        <dbReference type="ChEBI" id="CHEBI:58401"/>
    </ligand>
</feature>
<feature type="binding site" evidence="7">
    <location>
        <position position="350"/>
    </location>
    <ligand>
        <name>UDP-N-acetyl-alpha-D-glucosamine</name>
        <dbReference type="ChEBI" id="CHEBI:57705"/>
    </ligand>
</feature>
<protein>
    <recommendedName>
        <fullName evidence="7">D-inositol-3-phosphate glycosyltransferase</fullName>
        <ecNumber evidence="7">2.4.1.250</ecNumber>
    </recommendedName>
    <alternativeName>
        <fullName evidence="7">N-acetylglucosamine-inositol-phosphate N-acetylglucosaminyltransferase</fullName>
        <shortName evidence="7">GlcNAc-Ins-P N-acetylglucosaminyltransferase</shortName>
    </alternativeName>
</protein>
<feature type="binding site" evidence="7">
    <location>
        <position position="56"/>
    </location>
    <ligand>
        <name>UDP-N-acetyl-alpha-D-glucosamine</name>
        <dbReference type="ChEBI" id="CHEBI:57705"/>
    </ligand>
</feature>
<comment type="function">
    <text evidence="7">Catalyzes the transfer of a N-acetyl-glucosamine moiety to 1D-myo-inositol 3-phosphate to produce 1D-myo-inositol 2-acetamido-2-deoxy-glucopyranoside 3-phosphate in the mycothiol biosynthesis pathway.</text>
</comment>
<gene>
    <name evidence="7 10" type="primary">mshA</name>
    <name evidence="10" type="ORF">GCM10009665_12450</name>
</gene>
<dbReference type="InterPro" id="IPR017814">
    <property type="entry name" value="Mycothiol_biosynthesis_MshA"/>
</dbReference>
<feature type="binding site" evidence="7">
    <location>
        <position position="111"/>
    </location>
    <ligand>
        <name>1D-myo-inositol 3-phosphate</name>
        <dbReference type="ChEBI" id="CHEBI:58401"/>
    </ligand>
</feature>
<feature type="binding site" evidence="7">
    <location>
        <position position="338"/>
    </location>
    <ligand>
        <name>Mg(2+)</name>
        <dbReference type="ChEBI" id="CHEBI:18420"/>
    </ligand>
</feature>
<dbReference type="SUPFAM" id="SSF53756">
    <property type="entry name" value="UDP-Glycosyltransferase/glycogen phosphorylase"/>
    <property type="match status" value="1"/>
</dbReference>
<dbReference type="PANTHER" id="PTHR45947:SF3">
    <property type="entry name" value="SULFOQUINOVOSYL TRANSFERASE SQD2"/>
    <property type="match status" value="1"/>
</dbReference>
<feature type="domain" description="Glycosyltransferase subfamily 4-like N-terminal" evidence="9">
    <location>
        <begin position="55"/>
        <end position="230"/>
    </location>
</feature>
<keyword evidence="3 7" id="KW-0808">Transferase</keyword>
<comment type="caution">
    <text evidence="10">The sequence shown here is derived from an EMBL/GenBank/DDBJ whole genome shotgun (WGS) entry which is preliminary data.</text>
</comment>
<feature type="domain" description="Glycosyl transferase family 1" evidence="8">
    <location>
        <begin position="241"/>
        <end position="417"/>
    </location>
</feature>
<evidence type="ECO:0000256" key="7">
    <source>
        <dbReference type="HAMAP-Rule" id="MF_01695"/>
    </source>
</evidence>
<dbReference type="InterPro" id="IPR050194">
    <property type="entry name" value="Glycosyltransferase_grp1"/>
</dbReference>
<evidence type="ECO:0000313" key="11">
    <source>
        <dbReference type="Proteomes" id="UP001500037"/>
    </source>
</evidence>
<evidence type="ECO:0000256" key="4">
    <source>
        <dbReference type="ARBA" id="ARBA00022723"/>
    </source>
</evidence>
<accession>A0ABN1VUI1</accession>
<feature type="binding site" evidence="7">
    <location>
        <position position="340"/>
    </location>
    <ligand>
        <name>Mg(2+)</name>
        <dbReference type="ChEBI" id="CHEBI:18420"/>
    </ligand>
</feature>
<feature type="binding site" evidence="7">
    <location>
        <position position="42"/>
    </location>
    <ligand>
        <name>1D-myo-inositol 3-phosphate</name>
        <dbReference type="ChEBI" id="CHEBI:58401"/>
    </ligand>
</feature>
<dbReference type="EC" id="2.4.1.250" evidence="7"/>
<reference evidence="10 11" key="1">
    <citation type="journal article" date="2019" name="Int. J. Syst. Evol. Microbiol.">
        <title>The Global Catalogue of Microorganisms (GCM) 10K type strain sequencing project: providing services to taxonomists for standard genome sequencing and annotation.</title>
        <authorList>
            <consortium name="The Broad Institute Genomics Platform"/>
            <consortium name="The Broad Institute Genome Sequencing Center for Infectious Disease"/>
            <person name="Wu L."/>
            <person name="Ma J."/>
        </authorList>
    </citation>
    <scope>NUCLEOTIDE SEQUENCE [LARGE SCALE GENOMIC DNA]</scope>
    <source>
        <strain evidence="10 11">JCM 13004</strain>
    </source>
</reference>
<feature type="binding site" evidence="7">
    <location>
        <begin position="48"/>
        <end position="49"/>
    </location>
    <ligand>
        <name>UDP-N-acetyl-alpha-D-glucosamine</name>
        <dbReference type="ChEBI" id="CHEBI:57705"/>
    </ligand>
</feature>
<dbReference type="EMBL" id="BAAALF010000012">
    <property type="protein sequence ID" value="GAA1223679.1"/>
    <property type="molecule type" value="Genomic_DNA"/>
</dbReference>
<feature type="binding site" evidence="7">
    <location>
        <position position="337"/>
    </location>
    <ligand>
        <name>Mg(2+)</name>
        <dbReference type="ChEBI" id="CHEBI:18420"/>
    </ligand>
</feature>
<feature type="binding site" evidence="7">
    <location>
        <begin position="53"/>
        <end position="58"/>
    </location>
    <ligand>
        <name>1D-myo-inositol 3-phosphate</name>
        <dbReference type="ChEBI" id="CHEBI:58401"/>
    </ligand>
</feature>
<evidence type="ECO:0000256" key="1">
    <source>
        <dbReference type="ARBA" id="ARBA00008449"/>
    </source>
</evidence>
<keyword evidence="2 7" id="KW-0328">Glycosyltransferase</keyword>
<dbReference type="InterPro" id="IPR028098">
    <property type="entry name" value="Glyco_trans_4-like_N"/>
</dbReference>
<feature type="binding site" evidence="7">
    <location>
        <position position="328"/>
    </location>
    <ligand>
        <name>UDP-N-acetyl-alpha-D-glucosamine</name>
        <dbReference type="ChEBI" id="CHEBI:57705"/>
    </ligand>
</feature>
<comment type="catalytic activity">
    <reaction evidence="6 7">
        <text>1D-myo-inositol 3-phosphate + UDP-N-acetyl-alpha-D-glucosamine = 1D-myo-inositol 2-acetamido-2-deoxy-alpha-D-glucopyranoside 3-phosphate + UDP + H(+)</text>
        <dbReference type="Rhea" id="RHEA:26188"/>
        <dbReference type="ChEBI" id="CHEBI:15378"/>
        <dbReference type="ChEBI" id="CHEBI:57705"/>
        <dbReference type="ChEBI" id="CHEBI:58223"/>
        <dbReference type="ChEBI" id="CHEBI:58401"/>
        <dbReference type="ChEBI" id="CHEBI:58892"/>
        <dbReference type="EC" id="2.4.1.250"/>
    </reaction>
</comment>
<dbReference type="PANTHER" id="PTHR45947">
    <property type="entry name" value="SULFOQUINOVOSYL TRANSFERASE SQD2"/>
    <property type="match status" value="1"/>
</dbReference>
<comment type="similarity">
    <text evidence="1 7">Belongs to the glycosyltransferase group 1 family. MshA subfamily.</text>
</comment>
<proteinExistence type="inferred from homology"/>
<dbReference type="NCBIfam" id="TIGR03449">
    <property type="entry name" value="mycothiol_MshA"/>
    <property type="match status" value="1"/>
</dbReference>
<evidence type="ECO:0000259" key="8">
    <source>
        <dbReference type="Pfam" id="PF00534"/>
    </source>
</evidence>
<evidence type="ECO:0000313" key="10">
    <source>
        <dbReference type="EMBL" id="GAA1223679.1"/>
    </source>
</evidence>
<dbReference type="CDD" id="cd03800">
    <property type="entry name" value="GT4_sucrose_synthase"/>
    <property type="match status" value="1"/>
</dbReference>
<feature type="binding site" evidence="7">
    <location>
        <position position="364"/>
    </location>
    <ligand>
        <name>Mg(2+)</name>
        <dbReference type="ChEBI" id="CHEBI:18420"/>
    </ligand>
</feature>
<evidence type="ECO:0000256" key="6">
    <source>
        <dbReference type="ARBA" id="ARBA00048131"/>
    </source>
</evidence>
<keyword evidence="11" id="KW-1185">Reference proteome</keyword>
<feature type="binding site" evidence="7">
    <location>
        <position position="358"/>
    </location>
    <ligand>
        <name>UDP-N-acetyl-alpha-D-glucosamine</name>
        <dbReference type="ChEBI" id="CHEBI:57705"/>
    </ligand>
</feature>